<feature type="transmembrane region" description="Helical" evidence="1">
    <location>
        <begin position="252"/>
        <end position="270"/>
    </location>
</feature>
<keyword evidence="3" id="KW-1185">Reference proteome</keyword>
<dbReference type="GeneID" id="74300918"/>
<gene>
    <name evidence="2" type="ORF">MPHL21000_13860</name>
</gene>
<feature type="transmembrane region" description="Helical" evidence="1">
    <location>
        <begin position="160"/>
        <end position="181"/>
    </location>
</feature>
<evidence type="ECO:0000313" key="2">
    <source>
        <dbReference type="EMBL" id="KAB7755149.1"/>
    </source>
</evidence>
<evidence type="ECO:0000256" key="1">
    <source>
        <dbReference type="SAM" id="Phobius"/>
    </source>
</evidence>
<feature type="transmembrane region" description="Helical" evidence="1">
    <location>
        <begin position="193"/>
        <end position="211"/>
    </location>
</feature>
<keyword evidence="1" id="KW-0472">Membrane</keyword>
<evidence type="ECO:0000313" key="3">
    <source>
        <dbReference type="Proteomes" id="UP000325690"/>
    </source>
</evidence>
<organism evidence="2 3">
    <name type="scientific">Mycolicibacterium phlei DSM 43239 = CCUG 21000</name>
    <dbReference type="NCBI Taxonomy" id="1226750"/>
    <lineage>
        <taxon>Bacteria</taxon>
        <taxon>Bacillati</taxon>
        <taxon>Actinomycetota</taxon>
        <taxon>Actinomycetes</taxon>
        <taxon>Mycobacteriales</taxon>
        <taxon>Mycobacteriaceae</taxon>
        <taxon>Mycolicibacterium</taxon>
    </lineage>
</organism>
<comment type="caution">
    <text evidence="2">The sequence shown here is derived from an EMBL/GenBank/DDBJ whole genome shotgun (WGS) entry which is preliminary data.</text>
</comment>
<sequence length="286" mass="30663">MRWLTRARSVLHAEVDAVRRGEIDLNPADLTRFTFPLLLRLSAIIAFGAVPLMVVRGSVQSDEVLVPLLASLALTGVCGTVVTWLICALVSGLVLVVFYRAPAARASRTVIGTVVRSFERITNTTALLTTLALSAGLIAVAIGLPKRPDHDQAHSVLDDLFAAQAGVLLAGLAFAYLSEAIRCTAEIINKHSLLLGWPWSLVITLGAWVIATTVGPFQASRLLVILLEEWLPAVVNGIPRAQAIAEAVPSGATWLVALAPLPVIALIWALEAHHHKGFKFLQHGRN</sequence>
<dbReference type="RefSeq" id="WP_061482373.1">
    <property type="nucleotide sequence ID" value="NZ_ANBO01000016.1"/>
</dbReference>
<keyword evidence="1" id="KW-1133">Transmembrane helix</keyword>
<feature type="transmembrane region" description="Helical" evidence="1">
    <location>
        <begin position="126"/>
        <end position="145"/>
    </location>
</feature>
<keyword evidence="1" id="KW-0812">Transmembrane</keyword>
<proteinExistence type="predicted"/>
<dbReference type="EMBL" id="ANBP01000018">
    <property type="protein sequence ID" value="KAB7755149.1"/>
    <property type="molecule type" value="Genomic_DNA"/>
</dbReference>
<reference evidence="2 3" key="1">
    <citation type="submission" date="2012-10" db="EMBL/GenBank/DDBJ databases">
        <title>The draft sequence of the Mycobacterium pheli genome.</title>
        <authorList>
            <person name="Pettersson B.M.F."/>
            <person name="Das S."/>
            <person name="Dasgupta S."/>
            <person name="Bhattacharya A."/>
            <person name="Kirsebom L.A."/>
        </authorList>
    </citation>
    <scope>NUCLEOTIDE SEQUENCE [LARGE SCALE GENOMIC DNA]</scope>
    <source>
        <strain evidence="2 3">CCUG 21000</strain>
    </source>
</reference>
<dbReference type="AlphaFoldDB" id="A0A5N5V3T2"/>
<protein>
    <submittedName>
        <fullName evidence="2">Membrane protein</fullName>
    </submittedName>
</protein>
<feature type="transmembrane region" description="Helical" evidence="1">
    <location>
        <begin position="37"/>
        <end position="59"/>
    </location>
</feature>
<dbReference type="Proteomes" id="UP000325690">
    <property type="component" value="Unassembled WGS sequence"/>
</dbReference>
<feature type="transmembrane region" description="Helical" evidence="1">
    <location>
        <begin position="65"/>
        <end position="98"/>
    </location>
</feature>
<accession>A0A5N5V3T2</accession>
<name>A0A5N5V3T2_MYCPH</name>